<gene>
    <name evidence="3" type="ORF">L484_014531</name>
</gene>
<dbReference type="AlphaFoldDB" id="W9S9N0"/>
<evidence type="ECO:0000259" key="2">
    <source>
        <dbReference type="SMART" id="SM01162"/>
    </source>
</evidence>
<dbReference type="CDD" id="cd14279">
    <property type="entry name" value="CUE"/>
    <property type="match status" value="1"/>
</dbReference>
<dbReference type="eggNOG" id="KOG2401">
    <property type="taxonomic scope" value="Eukaryota"/>
</dbReference>
<evidence type="ECO:0000313" key="3">
    <source>
        <dbReference type="EMBL" id="EXC18130.1"/>
    </source>
</evidence>
<protein>
    <recommendedName>
        <fullName evidence="2">DUF1771 domain-containing protein</fullName>
    </recommendedName>
</protein>
<dbReference type="EMBL" id="KE345830">
    <property type="protein sequence ID" value="EXC18130.1"/>
    <property type="molecule type" value="Genomic_DNA"/>
</dbReference>
<dbReference type="KEGG" id="mnt:21397666"/>
<evidence type="ECO:0000256" key="1">
    <source>
        <dbReference type="SAM" id="MobiDB-lite"/>
    </source>
</evidence>
<proteinExistence type="predicted"/>
<feature type="region of interest" description="Disordered" evidence="1">
    <location>
        <begin position="56"/>
        <end position="108"/>
    </location>
</feature>
<dbReference type="Proteomes" id="UP000030645">
    <property type="component" value="Unassembled WGS sequence"/>
</dbReference>
<dbReference type="SMART" id="SM01162">
    <property type="entry name" value="DUF1771"/>
    <property type="match status" value="1"/>
</dbReference>
<dbReference type="InterPro" id="IPR036063">
    <property type="entry name" value="Smr_dom_sf"/>
</dbReference>
<evidence type="ECO:0000313" key="4">
    <source>
        <dbReference type="Proteomes" id="UP000030645"/>
    </source>
</evidence>
<dbReference type="PANTHER" id="PTHR47872:SF3">
    <property type="entry name" value="NUCLEAR RNA EXPORT FACTOR SDE5 ISOFORM X1"/>
    <property type="match status" value="1"/>
</dbReference>
<sequence length="497" mass="55707">MESSGSEYNDEERALKGLLDAFGSAFTLDEIASAYCKAGRNADLAGEFLYEMQGNASTSTDHPVDGETKGSEQSSASSCANDNVSEQSYEVNGNSRPTNPKNRPVSVGSVSSIIGKDYVRTTRPTNGSCNATKPMKLESKVLPVPELWEEEAKSNSERDDSIRRDMEEFLFRMLGDGFRLERNVIEEVLDACGYDMPKTMEKLLDLSTTALDKKNNFVGDSTNKITGLCSKNDAPSGQKKCTNYCGGNDDAALNSSVELTAKQKQRHDLEREIMASLFNASERETEYELPKKRLTVGKRSGVFGKPVTEPLHDSIVAQKITEVQQQRQNQYDEVEESYKAVRRAVKEYRGMVKEYYQSAVEAFVKGDRARAQKLLEQGMFFHQKAREADEESSEMIFGNRDVEAQDDMLLDLHDHGAKVAIQLLKCRLSSLSGIPSIKHLKVIIETNEEDKSKGSRRRLVLKLLEKESIKWVEDENAGTILIRLDSINRKRLSFVKK</sequence>
<dbReference type="STRING" id="981085.W9S9N0"/>
<dbReference type="InterPro" id="IPR013899">
    <property type="entry name" value="DUF1771"/>
</dbReference>
<organism evidence="3 4">
    <name type="scientific">Morus notabilis</name>
    <dbReference type="NCBI Taxonomy" id="981085"/>
    <lineage>
        <taxon>Eukaryota</taxon>
        <taxon>Viridiplantae</taxon>
        <taxon>Streptophyta</taxon>
        <taxon>Embryophyta</taxon>
        <taxon>Tracheophyta</taxon>
        <taxon>Spermatophyta</taxon>
        <taxon>Magnoliopsida</taxon>
        <taxon>eudicotyledons</taxon>
        <taxon>Gunneridae</taxon>
        <taxon>Pentapetalae</taxon>
        <taxon>rosids</taxon>
        <taxon>fabids</taxon>
        <taxon>Rosales</taxon>
        <taxon>Moraceae</taxon>
        <taxon>Moreae</taxon>
        <taxon>Morus</taxon>
    </lineage>
</organism>
<reference evidence="4" key="1">
    <citation type="submission" date="2013-01" db="EMBL/GenBank/DDBJ databases">
        <title>Draft Genome Sequence of a Mulberry Tree, Morus notabilis C.K. Schneid.</title>
        <authorList>
            <person name="He N."/>
            <person name="Zhao S."/>
        </authorList>
    </citation>
    <scope>NUCLEOTIDE SEQUENCE</scope>
</reference>
<feature type="domain" description="DUF1771" evidence="2">
    <location>
        <begin position="337"/>
        <end position="402"/>
    </location>
</feature>
<dbReference type="PANTHER" id="PTHR47872">
    <property type="entry name" value="NUCLEAR RNA EXPORT FACTOR SDE5-RELATED"/>
    <property type="match status" value="1"/>
</dbReference>
<name>W9S9N0_9ROSA</name>
<feature type="compositionally biased region" description="Polar residues" evidence="1">
    <location>
        <begin position="71"/>
        <end position="101"/>
    </location>
</feature>
<keyword evidence="4" id="KW-1185">Reference proteome</keyword>
<dbReference type="Pfam" id="PF08590">
    <property type="entry name" value="DUF1771"/>
    <property type="match status" value="1"/>
</dbReference>
<accession>W9S9N0</accession>
<dbReference type="OrthoDB" id="1928104at2759"/>
<dbReference type="Gene3D" id="3.30.1370.110">
    <property type="match status" value="1"/>
</dbReference>